<evidence type="ECO:0008006" key="3">
    <source>
        <dbReference type="Google" id="ProtNLM"/>
    </source>
</evidence>
<proteinExistence type="predicted"/>
<dbReference type="OrthoDB" id="770928at2"/>
<dbReference type="Proteomes" id="UP000199045">
    <property type="component" value="Unassembled WGS sequence"/>
</dbReference>
<evidence type="ECO:0000313" key="2">
    <source>
        <dbReference type="Proteomes" id="UP000199045"/>
    </source>
</evidence>
<dbReference type="RefSeq" id="WP_089834595.1">
    <property type="nucleotide sequence ID" value="NZ_FNBN01000004.1"/>
</dbReference>
<evidence type="ECO:0000313" key="1">
    <source>
        <dbReference type="EMBL" id="SDG48733.1"/>
    </source>
</evidence>
<sequence>MTIDILYRLEHIDNLIRIKGTGTPDQLAHRLGMSRRSLFDYLNLMKEYGAPIKYCSHRQSYYYETEGRFMAMCTFKEEGEEINI</sequence>
<dbReference type="STRING" id="104663.SAMN04488121_104437"/>
<reference evidence="1 2" key="1">
    <citation type="submission" date="2016-10" db="EMBL/GenBank/DDBJ databases">
        <authorList>
            <person name="de Groot N.N."/>
        </authorList>
    </citation>
    <scope>NUCLEOTIDE SEQUENCE [LARGE SCALE GENOMIC DNA]</scope>
    <source>
        <strain evidence="1 2">DSM 527</strain>
    </source>
</reference>
<dbReference type="AlphaFoldDB" id="A0A1G7UMK4"/>
<dbReference type="EMBL" id="FNBN01000004">
    <property type="protein sequence ID" value="SDG48733.1"/>
    <property type="molecule type" value="Genomic_DNA"/>
</dbReference>
<organism evidence="1 2">
    <name type="scientific">Chitinophaga filiformis</name>
    <name type="common">Myxococcus filiformis</name>
    <name type="synonym">Flexibacter filiformis</name>
    <dbReference type="NCBI Taxonomy" id="104663"/>
    <lineage>
        <taxon>Bacteria</taxon>
        <taxon>Pseudomonadati</taxon>
        <taxon>Bacteroidota</taxon>
        <taxon>Chitinophagia</taxon>
        <taxon>Chitinophagales</taxon>
        <taxon>Chitinophagaceae</taxon>
        <taxon>Chitinophaga</taxon>
    </lineage>
</organism>
<name>A0A1G7UMK4_CHIFI</name>
<protein>
    <recommendedName>
        <fullName evidence="3">HTH domain-containing protein</fullName>
    </recommendedName>
</protein>
<dbReference type="InterPro" id="IPR036390">
    <property type="entry name" value="WH_DNA-bd_sf"/>
</dbReference>
<dbReference type="SUPFAM" id="SSF46785">
    <property type="entry name" value="Winged helix' DNA-binding domain"/>
    <property type="match status" value="1"/>
</dbReference>
<accession>A0A1G7UMK4</accession>
<gene>
    <name evidence="1" type="ORF">SAMN04488121_104437</name>
</gene>